<dbReference type="PANTHER" id="PTHR23428">
    <property type="entry name" value="HISTONE H2B"/>
    <property type="match status" value="1"/>
</dbReference>
<organism evidence="3 4">
    <name type="scientific">Trichonephila inaurata madagascariensis</name>
    <dbReference type="NCBI Taxonomy" id="2747483"/>
    <lineage>
        <taxon>Eukaryota</taxon>
        <taxon>Metazoa</taxon>
        <taxon>Ecdysozoa</taxon>
        <taxon>Arthropoda</taxon>
        <taxon>Chelicerata</taxon>
        <taxon>Arachnida</taxon>
        <taxon>Araneae</taxon>
        <taxon>Araneomorphae</taxon>
        <taxon>Entelegynae</taxon>
        <taxon>Araneoidea</taxon>
        <taxon>Nephilidae</taxon>
        <taxon>Trichonephila</taxon>
        <taxon>Trichonephila inaurata</taxon>
    </lineage>
</organism>
<dbReference type="Pfam" id="PF00125">
    <property type="entry name" value="Histone"/>
    <property type="match status" value="1"/>
</dbReference>
<dbReference type="InterPro" id="IPR000558">
    <property type="entry name" value="Histone_H2B"/>
</dbReference>
<dbReference type="GO" id="GO:0030527">
    <property type="term" value="F:structural constituent of chromatin"/>
    <property type="evidence" value="ECO:0007669"/>
    <property type="project" value="InterPro"/>
</dbReference>
<proteinExistence type="inferred from homology"/>
<dbReference type="InterPro" id="IPR007125">
    <property type="entry name" value="H2A/H2B/H3"/>
</dbReference>
<dbReference type="CDD" id="cd22910">
    <property type="entry name" value="HFD_H2B"/>
    <property type="match status" value="1"/>
</dbReference>
<dbReference type="AlphaFoldDB" id="A0A8X6WP29"/>
<sequence>MAGKRSSSSKKEQKVRNMIRYVNNSSFKYYIKDILRNIDRRGGASISTAALDIIDSMIFDLFTELATEAKNLMALAKKRTLSAWDIQSAVMEKMRGEIAKHAIAEGQKAVSFYADMTRQR</sequence>
<dbReference type="OrthoDB" id="1166527at2759"/>
<dbReference type="Gene3D" id="1.10.20.10">
    <property type="entry name" value="Histone, subunit A"/>
    <property type="match status" value="1"/>
</dbReference>
<dbReference type="SUPFAM" id="SSF47113">
    <property type="entry name" value="Histone-fold"/>
    <property type="match status" value="1"/>
</dbReference>
<keyword evidence="4" id="KW-1185">Reference proteome</keyword>
<evidence type="ECO:0000259" key="2">
    <source>
        <dbReference type="Pfam" id="PF00125"/>
    </source>
</evidence>
<comment type="similarity">
    <text evidence="1">Belongs to the histone H2B family.</text>
</comment>
<protein>
    <submittedName>
        <fullName evidence="3">Histone H2B</fullName>
    </submittedName>
</protein>
<accession>A0A8X6WP29</accession>
<gene>
    <name evidence="3" type="primary">NCL1_63915</name>
    <name evidence="3" type="ORF">TNIN_372391</name>
</gene>
<comment type="caution">
    <text evidence="3">The sequence shown here is derived from an EMBL/GenBank/DDBJ whole genome shotgun (WGS) entry which is preliminary data.</text>
</comment>
<name>A0A8X6WP29_9ARAC</name>
<evidence type="ECO:0000256" key="1">
    <source>
        <dbReference type="ARBA" id="ARBA00006846"/>
    </source>
</evidence>
<dbReference type="SMART" id="SM00427">
    <property type="entry name" value="H2B"/>
    <property type="match status" value="1"/>
</dbReference>
<dbReference type="PRINTS" id="PR00621">
    <property type="entry name" value="HISTONEH2B"/>
</dbReference>
<evidence type="ECO:0000313" key="3">
    <source>
        <dbReference type="EMBL" id="GFY38743.1"/>
    </source>
</evidence>
<dbReference type="InterPro" id="IPR009072">
    <property type="entry name" value="Histone-fold"/>
</dbReference>
<dbReference type="Proteomes" id="UP000886998">
    <property type="component" value="Unassembled WGS sequence"/>
</dbReference>
<feature type="domain" description="Core Histone H2A/H2B/H3" evidence="2">
    <location>
        <begin position="9"/>
        <end position="90"/>
    </location>
</feature>
<dbReference type="GO" id="GO:0000786">
    <property type="term" value="C:nucleosome"/>
    <property type="evidence" value="ECO:0007669"/>
    <property type="project" value="InterPro"/>
</dbReference>
<reference evidence="3" key="1">
    <citation type="submission" date="2020-08" db="EMBL/GenBank/DDBJ databases">
        <title>Multicomponent nature underlies the extraordinary mechanical properties of spider dragline silk.</title>
        <authorList>
            <person name="Kono N."/>
            <person name="Nakamura H."/>
            <person name="Mori M."/>
            <person name="Yoshida Y."/>
            <person name="Ohtoshi R."/>
            <person name="Malay A.D."/>
            <person name="Moran D.A.P."/>
            <person name="Tomita M."/>
            <person name="Numata K."/>
            <person name="Arakawa K."/>
        </authorList>
    </citation>
    <scope>NUCLEOTIDE SEQUENCE</scope>
</reference>
<dbReference type="GO" id="GO:0046982">
    <property type="term" value="F:protein heterodimerization activity"/>
    <property type="evidence" value="ECO:0007669"/>
    <property type="project" value="InterPro"/>
</dbReference>
<evidence type="ECO:0000313" key="4">
    <source>
        <dbReference type="Proteomes" id="UP000886998"/>
    </source>
</evidence>
<dbReference type="GO" id="GO:0003677">
    <property type="term" value="F:DNA binding"/>
    <property type="evidence" value="ECO:0007669"/>
    <property type="project" value="InterPro"/>
</dbReference>
<dbReference type="EMBL" id="BMAV01001042">
    <property type="protein sequence ID" value="GFY38743.1"/>
    <property type="molecule type" value="Genomic_DNA"/>
</dbReference>